<feature type="short sequence motif" description="DGA/G" evidence="4">
    <location>
        <begin position="195"/>
        <end position="197"/>
    </location>
</feature>
<dbReference type="EMBL" id="DRTT01000027">
    <property type="protein sequence ID" value="HHF98038.1"/>
    <property type="molecule type" value="Genomic_DNA"/>
</dbReference>
<proteinExistence type="predicted"/>
<gene>
    <name evidence="6" type="ORF">ENL39_00925</name>
</gene>
<dbReference type="InterPro" id="IPR002641">
    <property type="entry name" value="PNPLA_dom"/>
</dbReference>
<dbReference type="InterPro" id="IPR016035">
    <property type="entry name" value="Acyl_Trfase/lysoPLipase"/>
</dbReference>
<feature type="short sequence motif" description="GXSXG" evidence="4">
    <location>
        <begin position="76"/>
        <end position="80"/>
    </location>
</feature>
<evidence type="ECO:0000256" key="3">
    <source>
        <dbReference type="ARBA" id="ARBA00023098"/>
    </source>
</evidence>
<feature type="domain" description="PNPLA" evidence="5">
    <location>
        <begin position="43"/>
        <end position="208"/>
    </location>
</feature>
<keyword evidence="1 4" id="KW-0378">Hydrolase</keyword>
<dbReference type="SUPFAM" id="SSF52151">
    <property type="entry name" value="FabD/lysophospholipase-like"/>
    <property type="match status" value="1"/>
</dbReference>
<feature type="active site" description="Nucleophile" evidence="4">
    <location>
        <position position="78"/>
    </location>
</feature>
<organism evidence="6">
    <name type="scientific">Aerophobetes bacterium</name>
    <dbReference type="NCBI Taxonomy" id="2030807"/>
    <lineage>
        <taxon>Bacteria</taxon>
        <taxon>Candidatus Aerophobota</taxon>
    </lineage>
</organism>
<dbReference type="PROSITE" id="PS51635">
    <property type="entry name" value="PNPLA"/>
    <property type="match status" value="1"/>
</dbReference>
<dbReference type="Proteomes" id="UP000886070">
    <property type="component" value="Unassembled WGS sequence"/>
</dbReference>
<name>A0A7V5HY54_UNCAE</name>
<reference evidence="6" key="1">
    <citation type="journal article" date="2020" name="mSystems">
        <title>Genome- and Community-Level Interaction Insights into Carbon Utilization and Element Cycling Functions of Hydrothermarchaeota in Hydrothermal Sediment.</title>
        <authorList>
            <person name="Zhou Z."/>
            <person name="Liu Y."/>
            <person name="Xu W."/>
            <person name="Pan J."/>
            <person name="Luo Z.H."/>
            <person name="Li M."/>
        </authorList>
    </citation>
    <scope>NUCLEOTIDE SEQUENCE [LARGE SCALE GENOMIC DNA]</scope>
    <source>
        <strain evidence="6">HyVt-92</strain>
    </source>
</reference>
<evidence type="ECO:0000256" key="2">
    <source>
        <dbReference type="ARBA" id="ARBA00022963"/>
    </source>
</evidence>
<dbReference type="PANTHER" id="PTHR14226:SF25">
    <property type="entry name" value="PHOSPHOESTERASE"/>
    <property type="match status" value="1"/>
</dbReference>
<comment type="caution">
    <text evidence="6">The sequence shown here is derived from an EMBL/GenBank/DDBJ whole genome shotgun (WGS) entry which is preliminary data.</text>
</comment>
<dbReference type="CDD" id="cd07208">
    <property type="entry name" value="Pat_hypo_Ecoli_yjju_like"/>
    <property type="match status" value="1"/>
</dbReference>
<evidence type="ECO:0000256" key="1">
    <source>
        <dbReference type="ARBA" id="ARBA00022801"/>
    </source>
</evidence>
<dbReference type="GO" id="GO:0016042">
    <property type="term" value="P:lipid catabolic process"/>
    <property type="evidence" value="ECO:0007669"/>
    <property type="project" value="UniProtKB-UniRule"/>
</dbReference>
<dbReference type="InterPro" id="IPR037483">
    <property type="entry name" value="YjjU-like"/>
</dbReference>
<dbReference type="PANTHER" id="PTHR14226">
    <property type="entry name" value="NEUROPATHY TARGET ESTERASE/SWISS CHEESE D.MELANOGASTER"/>
    <property type="match status" value="1"/>
</dbReference>
<dbReference type="Pfam" id="PF01734">
    <property type="entry name" value="Patatin"/>
    <property type="match status" value="1"/>
</dbReference>
<dbReference type="AlphaFoldDB" id="A0A7V5HY54"/>
<sequence length="333" mass="37738">MRKKVEMESEDWGGINPLKALENIKRRCKERKEGETSSVRTALVLQGGGMRGAFGAGVCCALEELGFTEGFDEVYGVSAGALNGAYFLSGQAAFGATIYYQEINNRKFIHFFRFKKIMDIDFLMDVIYHKKPLNLKRLLNNPTSFNVVLTRVSTGEAVIFKLEKGADIFSILKATCALPFAYDIPVDIGGEKYLDGGVSCPIPLKEAIEGGCTDIMVVFTRPKDYELARSKFGEILDYLIIQPKMKRHGQKFFEAYKKRESFYREIIRILKEKNYRGKKANILCVFPGSSLKIKRMTKKESLLKKAVIEGAIKTLRLFGRENFYPAEVFKFLN</sequence>
<evidence type="ECO:0000256" key="4">
    <source>
        <dbReference type="PROSITE-ProRule" id="PRU01161"/>
    </source>
</evidence>
<feature type="active site" description="Proton acceptor" evidence="4">
    <location>
        <position position="195"/>
    </location>
</feature>
<keyword evidence="3 4" id="KW-0443">Lipid metabolism</keyword>
<feature type="short sequence motif" description="GXGXXG" evidence="4">
    <location>
        <begin position="47"/>
        <end position="52"/>
    </location>
</feature>
<dbReference type="InterPro" id="IPR050301">
    <property type="entry name" value="NTE"/>
</dbReference>
<keyword evidence="2 4" id="KW-0442">Lipid degradation</keyword>
<dbReference type="GO" id="GO:0016787">
    <property type="term" value="F:hydrolase activity"/>
    <property type="evidence" value="ECO:0007669"/>
    <property type="project" value="UniProtKB-UniRule"/>
</dbReference>
<dbReference type="Gene3D" id="3.40.1090.10">
    <property type="entry name" value="Cytosolic phospholipase A2 catalytic domain"/>
    <property type="match status" value="1"/>
</dbReference>
<evidence type="ECO:0000259" key="5">
    <source>
        <dbReference type="PROSITE" id="PS51635"/>
    </source>
</evidence>
<evidence type="ECO:0000313" key="6">
    <source>
        <dbReference type="EMBL" id="HHF98038.1"/>
    </source>
</evidence>
<accession>A0A7V5HY54</accession>
<protein>
    <submittedName>
        <fullName evidence="6">Patatin family protein</fullName>
    </submittedName>
</protein>